<keyword evidence="1" id="KW-0614">Plasmid</keyword>
<reference evidence="1 2" key="1">
    <citation type="submission" date="2019-03" db="EMBL/GenBank/DDBJ databases">
        <title>Efficiently degradation of phenoxyalkanoic acid herbicides by Cupriavidus oxalaticus strain X32.</title>
        <authorList>
            <person name="Sheng X."/>
        </authorList>
    </citation>
    <scope>NUCLEOTIDE SEQUENCE [LARGE SCALE GENOMIC DNA]</scope>
    <source>
        <strain evidence="1 2">X32</strain>
        <plasmid evidence="1 2">unnamed3</plasmid>
    </source>
</reference>
<evidence type="ECO:0000313" key="1">
    <source>
        <dbReference type="EMBL" id="QBY56129.1"/>
    </source>
</evidence>
<protein>
    <submittedName>
        <fullName evidence="1">Uncharacterized protein</fullName>
    </submittedName>
</protein>
<dbReference type="Proteomes" id="UP000295294">
    <property type="component" value="Plasmid unnamed3"/>
</dbReference>
<gene>
    <name evidence="1" type="ORF">E0W60_34285</name>
</gene>
<dbReference type="RefSeq" id="WP_135707294.1">
    <property type="nucleotide sequence ID" value="NZ_CP038638.1"/>
</dbReference>
<accession>A0A4P7LMR7</accession>
<geneLocation type="plasmid" evidence="1">
    <name>unnamed3</name>
</geneLocation>
<organism evidence="1 2">
    <name type="scientific">Cupriavidus oxalaticus</name>
    <dbReference type="NCBI Taxonomy" id="96344"/>
    <lineage>
        <taxon>Bacteria</taxon>
        <taxon>Pseudomonadati</taxon>
        <taxon>Pseudomonadota</taxon>
        <taxon>Betaproteobacteria</taxon>
        <taxon>Burkholderiales</taxon>
        <taxon>Burkholderiaceae</taxon>
        <taxon>Cupriavidus</taxon>
    </lineage>
</organism>
<proteinExistence type="predicted"/>
<sequence length="90" mass="10355">MTQHPMLDLFPEVRESQEYWASREFKTWAVTLATGPEKKPTQRHVMYVRARTAESATKTALDNNVVVKGRIRTHARLATWRELGCVRTAA</sequence>
<name>A0A4P7LMR7_9BURK</name>
<dbReference type="EMBL" id="CP038638">
    <property type="protein sequence ID" value="QBY56129.1"/>
    <property type="molecule type" value="Genomic_DNA"/>
</dbReference>
<dbReference type="OrthoDB" id="9021539at2"/>
<dbReference type="KEGG" id="cox:E0W60_34285"/>
<evidence type="ECO:0000313" key="2">
    <source>
        <dbReference type="Proteomes" id="UP000295294"/>
    </source>
</evidence>
<dbReference type="AlphaFoldDB" id="A0A4P7LMR7"/>